<sequence>GPLPGTAEEFRVTLAGATQELGVPFSGTAQEFRVSFSGSAQELGEPFAGPRSVVAQDPIQVVAVAAAPRERAVAGVQLLQASAKCAVRMCWVVLTEPYKIVLRPSFTRPAKSRTRHVSSARGTRSPCAWAAGRRATNACPGTRSRFASAWPRPPRPPPWPCRGRRHRRCRKRRR</sequence>
<proteinExistence type="evidence at transcript level"/>
<reference evidence="2" key="1">
    <citation type="journal article" date="2017" name="Ticks Tick Borne Dis.">
        <title>An insight into the sialome of Hyalomma excavatum.</title>
        <authorList>
            <person name="Ribeiro J.M."/>
            <person name="Slovak M."/>
            <person name="Francischetti I.M."/>
        </authorList>
    </citation>
    <scope>NUCLEOTIDE SEQUENCE</scope>
    <source>
        <strain evidence="2">Samish</strain>
        <tissue evidence="2">Salivary glands</tissue>
    </source>
</reference>
<feature type="region of interest" description="Disordered" evidence="1">
    <location>
        <begin position="138"/>
        <end position="174"/>
    </location>
</feature>
<protein>
    <submittedName>
        <fullName evidence="2">Uncharacterized protein</fullName>
    </submittedName>
</protein>
<dbReference type="AlphaFoldDB" id="A0A131XJW2"/>
<feature type="compositionally biased region" description="Basic residues" evidence="1">
    <location>
        <begin position="162"/>
        <end position="174"/>
    </location>
</feature>
<evidence type="ECO:0000313" key="2">
    <source>
        <dbReference type="EMBL" id="JAP67379.1"/>
    </source>
</evidence>
<accession>A0A131XJW2</accession>
<feature type="compositionally biased region" description="Pro residues" evidence="1">
    <location>
        <begin position="151"/>
        <end position="160"/>
    </location>
</feature>
<feature type="non-terminal residue" evidence="2">
    <location>
        <position position="1"/>
    </location>
</feature>
<organism evidence="2">
    <name type="scientific">Hyalomma excavatum</name>
    <dbReference type="NCBI Taxonomy" id="257692"/>
    <lineage>
        <taxon>Eukaryota</taxon>
        <taxon>Metazoa</taxon>
        <taxon>Ecdysozoa</taxon>
        <taxon>Arthropoda</taxon>
        <taxon>Chelicerata</taxon>
        <taxon>Arachnida</taxon>
        <taxon>Acari</taxon>
        <taxon>Parasitiformes</taxon>
        <taxon>Ixodida</taxon>
        <taxon>Ixodoidea</taxon>
        <taxon>Ixodidae</taxon>
        <taxon>Hyalomminae</taxon>
        <taxon>Hyalomma</taxon>
    </lineage>
</organism>
<name>A0A131XJW2_9ACAR</name>
<evidence type="ECO:0000256" key="1">
    <source>
        <dbReference type="SAM" id="MobiDB-lite"/>
    </source>
</evidence>
<dbReference type="EMBL" id="GEFH01001202">
    <property type="protein sequence ID" value="JAP67379.1"/>
    <property type="molecule type" value="mRNA"/>
</dbReference>
<feature type="non-terminal residue" evidence="2">
    <location>
        <position position="174"/>
    </location>
</feature>